<dbReference type="EMBL" id="JBGBPQ010000009">
    <property type="protein sequence ID" value="KAL1519474.1"/>
    <property type="molecule type" value="Genomic_DNA"/>
</dbReference>
<evidence type="ECO:0000313" key="10">
    <source>
        <dbReference type="Proteomes" id="UP001515480"/>
    </source>
</evidence>
<keyword evidence="3 7" id="KW-0805">Transcription regulation</keyword>
<dbReference type="PANTHER" id="PTHR13186">
    <property type="entry name" value="MEDIATOR OF RNA POLYMERASE II TRANSCRIPTION SUBUNIT 31"/>
    <property type="match status" value="1"/>
</dbReference>
<keyword evidence="5 7" id="KW-0804">Transcription</keyword>
<comment type="similarity">
    <text evidence="2 7">Belongs to the Mediator complex subunit 31 family.</text>
</comment>
<evidence type="ECO:0000313" key="9">
    <source>
        <dbReference type="EMBL" id="KAL1519474.1"/>
    </source>
</evidence>
<dbReference type="InterPro" id="IPR038089">
    <property type="entry name" value="Med31_sf"/>
</dbReference>
<keyword evidence="4 7" id="KW-0010">Activator</keyword>
<comment type="subcellular location">
    <subcellularLocation>
        <location evidence="1 7">Nucleus</location>
    </subcellularLocation>
</comment>
<dbReference type="Proteomes" id="UP001515480">
    <property type="component" value="Unassembled WGS sequence"/>
</dbReference>
<feature type="region of interest" description="Disordered" evidence="8">
    <location>
        <begin position="105"/>
        <end position="128"/>
    </location>
</feature>
<dbReference type="AlphaFoldDB" id="A0AB34JFT3"/>
<dbReference type="GO" id="GO:0006355">
    <property type="term" value="P:regulation of DNA-templated transcription"/>
    <property type="evidence" value="ECO:0007669"/>
    <property type="project" value="InterPro"/>
</dbReference>
<comment type="subunit">
    <text evidence="7">Component of the Mediator complex.</text>
</comment>
<evidence type="ECO:0000256" key="1">
    <source>
        <dbReference type="ARBA" id="ARBA00004123"/>
    </source>
</evidence>
<sequence>MVESSEKVRFEAELEFVQSLANPNYLHYLAQHRYLDDPDFVEYLDYLQYWRDFPYCSFIVFPHCLRMLELLQQDSFRAALKRADFKDFIFQQQHWHWKYRQCTHPSESLSKDNTSHTRADGVTSTIGT</sequence>
<accession>A0AB34JFT3</accession>
<feature type="compositionally biased region" description="Basic and acidic residues" evidence="8">
    <location>
        <begin position="109"/>
        <end position="119"/>
    </location>
</feature>
<gene>
    <name evidence="9" type="ORF">AB1Y20_022993</name>
</gene>
<reference evidence="9 10" key="1">
    <citation type="journal article" date="2024" name="Science">
        <title>Giant polyketide synthase enzymes in the biosynthesis of giant marine polyether toxins.</title>
        <authorList>
            <person name="Fallon T.R."/>
            <person name="Shende V.V."/>
            <person name="Wierzbicki I.H."/>
            <person name="Pendleton A.L."/>
            <person name="Watervoot N.F."/>
            <person name="Auber R.P."/>
            <person name="Gonzalez D.J."/>
            <person name="Wisecaver J.H."/>
            <person name="Moore B.S."/>
        </authorList>
    </citation>
    <scope>NUCLEOTIDE SEQUENCE [LARGE SCALE GENOMIC DNA]</scope>
    <source>
        <strain evidence="9 10">12B1</strain>
    </source>
</reference>
<dbReference type="GO" id="GO:0016592">
    <property type="term" value="C:mediator complex"/>
    <property type="evidence" value="ECO:0007669"/>
    <property type="project" value="InterPro"/>
</dbReference>
<evidence type="ECO:0000256" key="3">
    <source>
        <dbReference type="ARBA" id="ARBA00023015"/>
    </source>
</evidence>
<dbReference type="Gene3D" id="1.10.10.1340">
    <property type="entry name" value="Mediator of RNA polymerase II, submodule Med31 (Soh1)"/>
    <property type="match status" value="1"/>
</dbReference>
<comment type="function">
    <text evidence="7">Component of the Mediator complex, a coactivator involved in the regulated transcription of nearly all RNA polymerase II-dependent genes. Mediator functions as a bridge to convey information from gene-specific regulatory proteins to the basal RNA polymerase II transcription machinery. Mediator is recruited to promoters by direct interactions with regulatory proteins and serves as a scaffold for the assembly of a functional preinitiation complex with RNA polymerase II and the general transcription factors.</text>
</comment>
<evidence type="ECO:0000256" key="6">
    <source>
        <dbReference type="ARBA" id="ARBA00023242"/>
    </source>
</evidence>
<protein>
    <recommendedName>
        <fullName evidence="7">Mediator of RNA polymerase II transcription subunit 31</fullName>
    </recommendedName>
</protein>
<organism evidence="9 10">
    <name type="scientific">Prymnesium parvum</name>
    <name type="common">Toxic golden alga</name>
    <dbReference type="NCBI Taxonomy" id="97485"/>
    <lineage>
        <taxon>Eukaryota</taxon>
        <taxon>Haptista</taxon>
        <taxon>Haptophyta</taxon>
        <taxon>Prymnesiophyceae</taxon>
        <taxon>Prymnesiales</taxon>
        <taxon>Prymnesiaceae</taxon>
        <taxon>Prymnesium</taxon>
    </lineage>
</organism>
<evidence type="ECO:0000256" key="2">
    <source>
        <dbReference type="ARBA" id="ARBA00006378"/>
    </source>
</evidence>
<dbReference type="GO" id="GO:0003712">
    <property type="term" value="F:transcription coregulator activity"/>
    <property type="evidence" value="ECO:0007669"/>
    <property type="project" value="InterPro"/>
</dbReference>
<keyword evidence="10" id="KW-1185">Reference proteome</keyword>
<dbReference type="InterPro" id="IPR008831">
    <property type="entry name" value="Mediator_Med31"/>
</dbReference>
<name>A0AB34JFT3_PRYPA</name>
<evidence type="ECO:0000256" key="8">
    <source>
        <dbReference type="SAM" id="MobiDB-lite"/>
    </source>
</evidence>
<evidence type="ECO:0000256" key="5">
    <source>
        <dbReference type="ARBA" id="ARBA00023163"/>
    </source>
</evidence>
<proteinExistence type="inferred from homology"/>
<evidence type="ECO:0000256" key="4">
    <source>
        <dbReference type="ARBA" id="ARBA00023159"/>
    </source>
</evidence>
<comment type="caution">
    <text evidence="9">The sequence shown here is derived from an EMBL/GenBank/DDBJ whole genome shotgun (WGS) entry which is preliminary data.</text>
</comment>
<dbReference type="Pfam" id="PF05669">
    <property type="entry name" value="Med31"/>
    <property type="match status" value="1"/>
</dbReference>
<keyword evidence="6 7" id="KW-0539">Nucleus</keyword>
<evidence type="ECO:0000256" key="7">
    <source>
        <dbReference type="RuleBase" id="RU364129"/>
    </source>
</evidence>